<evidence type="ECO:0000256" key="5">
    <source>
        <dbReference type="ARBA" id="ARBA00023242"/>
    </source>
</evidence>
<comment type="subcellular location">
    <subcellularLocation>
        <location evidence="1">Nucleus</location>
    </subcellularLocation>
</comment>
<evidence type="ECO:0000256" key="3">
    <source>
        <dbReference type="ARBA" id="ARBA00023015"/>
    </source>
</evidence>
<organism evidence="6">
    <name type="scientific">Nicotiana tabacum</name>
    <name type="common">Common tobacco</name>
    <dbReference type="NCBI Taxonomy" id="4097"/>
    <lineage>
        <taxon>Eukaryota</taxon>
        <taxon>Viridiplantae</taxon>
        <taxon>Streptophyta</taxon>
        <taxon>Embryophyta</taxon>
        <taxon>Tracheophyta</taxon>
        <taxon>Spermatophyta</taxon>
        <taxon>Magnoliopsida</taxon>
        <taxon>eudicotyledons</taxon>
        <taxon>Gunneridae</taxon>
        <taxon>Pentapetalae</taxon>
        <taxon>asterids</taxon>
        <taxon>lamiids</taxon>
        <taxon>Solanales</taxon>
        <taxon>Solanaceae</taxon>
        <taxon>Nicotianoideae</taxon>
        <taxon>Nicotianeae</taxon>
        <taxon>Nicotiana</taxon>
    </lineage>
</organism>
<name>A0A1S4DIE7_TOBAC</name>
<dbReference type="STRING" id="4097.A0A1S4DIE7"/>
<dbReference type="AlphaFoldDB" id="A0A1S4DIE7"/>
<evidence type="ECO:0000256" key="2">
    <source>
        <dbReference type="ARBA" id="ARBA00010222"/>
    </source>
</evidence>
<keyword evidence="5" id="KW-0539">Nucleus</keyword>
<evidence type="ECO:0000256" key="1">
    <source>
        <dbReference type="ARBA" id="ARBA00004123"/>
    </source>
</evidence>
<keyword evidence="4" id="KW-0804">Transcription</keyword>
<protein>
    <submittedName>
        <fullName evidence="6">Mediator of RNA polymerase II transcription subunit 23-like</fullName>
    </submittedName>
</protein>
<dbReference type="PaxDb" id="4097-A0A1S4DIE7"/>
<dbReference type="OrthoDB" id="9982951at2759"/>
<dbReference type="KEGG" id="nta:107830172"/>
<dbReference type="GO" id="GO:0005634">
    <property type="term" value="C:nucleus"/>
    <property type="evidence" value="ECO:0007669"/>
    <property type="project" value="UniProtKB-SubCell"/>
</dbReference>
<gene>
    <name evidence="6" type="primary">LOC107830172</name>
</gene>
<dbReference type="OMA" id="PENINCI"/>
<sequence length="187" mass="21582">AETTVINQCTQLLSPSADPTYVMTYINHSFPQHRQYLCAGAWILMHGHPENINCINLGRVLREFSPEEVTANIYTMVDVLLHHIHLELQRGHPLQDLMLKACGNLSIFIWTHELLPPDILLLALIDRDDNPHALRIVINLLDSKELQQRVKLYLINRGPPEHWLSSGPFKRVELQKALGNYLSWKER</sequence>
<keyword evidence="3" id="KW-0805">Transcription regulation</keyword>
<comment type="similarity">
    <text evidence="2">Belongs to the Mediator complex subunit 23 family.</text>
</comment>
<dbReference type="PANTHER" id="PTHR12691">
    <property type="entry name" value="MEDIATOR OF RNA POLYMERASE II TRANSCRIPTION SUBUNIT 23"/>
    <property type="match status" value="1"/>
</dbReference>
<accession>A0A1S4DIE7</accession>
<dbReference type="PANTHER" id="PTHR12691:SF10">
    <property type="entry name" value="MEDIATOR OF RNA POLYMERASE II TRANSCRIPTION SUBUNIT 23"/>
    <property type="match status" value="1"/>
</dbReference>
<reference evidence="6" key="1">
    <citation type="submission" date="2025-08" db="UniProtKB">
        <authorList>
            <consortium name="RefSeq"/>
        </authorList>
    </citation>
    <scope>IDENTIFICATION</scope>
</reference>
<proteinExistence type="inferred from homology"/>
<evidence type="ECO:0000313" key="6">
    <source>
        <dbReference type="RefSeq" id="XP_016513137.1"/>
    </source>
</evidence>
<dbReference type="RefSeq" id="XP_016513137.1">
    <property type="nucleotide sequence ID" value="XM_016657651.1"/>
</dbReference>
<dbReference type="InterPro" id="IPR021629">
    <property type="entry name" value="Mediator_Med23"/>
</dbReference>
<feature type="non-terminal residue" evidence="6">
    <location>
        <position position="1"/>
    </location>
</feature>
<evidence type="ECO:0000256" key="4">
    <source>
        <dbReference type="ARBA" id="ARBA00023163"/>
    </source>
</evidence>